<proteinExistence type="inferred from homology"/>
<dbReference type="GO" id="GO:0000027">
    <property type="term" value="P:ribosomal large subunit assembly"/>
    <property type="evidence" value="ECO:0007669"/>
    <property type="project" value="TreeGrafter"/>
</dbReference>
<accession>A0A7S1TIU2</accession>
<evidence type="ECO:0000256" key="2">
    <source>
        <dbReference type="ARBA" id="ARBA00022980"/>
    </source>
</evidence>
<dbReference type="SUPFAM" id="SSF50104">
    <property type="entry name" value="Translation proteins SH3-like domain"/>
    <property type="match status" value="1"/>
</dbReference>
<evidence type="ECO:0000256" key="1">
    <source>
        <dbReference type="ARBA" id="ARBA00010592"/>
    </source>
</evidence>
<dbReference type="Gene3D" id="2.30.30.30">
    <property type="match status" value="1"/>
</dbReference>
<dbReference type="InterPro" id="IPR014722">
    <property type="entry name" value="Rib_uL2_dom2"/>
</dbReference>
<dbReference type="AlphaFoldDB" id="A0A7S1TIU2"/>
<dbReference type="CDD" id="cd13156">
    <property type="entry name" value="KOW_RPL6"/>
    <property type="match status" value="1"/>
</dbReference>
<keyword evidence="3" id="KW-0687">Ribonucleoprotein</keyword>
<dbReference type="InterPro" id="IPR000915">
    <property type="entry name" value="60S_ribosomal_eL6"/>
</dbReference>
<dbReference type="InterPro" id="IPR008991">
    <property type="entry name" value="Translation_prot_SH3-like_sf"/>
</dbReference>
<dbReference type="PANTHER" id="PTHR10715:SF0">
    <property type="entry name" value="LARGE RIBOSOMAL SUBUNIT PROTEIN EL6"/>
    <property type="match status" value="1"/>
</dbReference>
<dbReference type="GO" id="GO:0002181">
    <property type="term" value="P:cytoplasmic translation"/>
    <property type="evidence" value="ECO:0007669"/>
    <property type="project" value="TreeGrafter"/>
</dbReference>
<name>A0A7S1TIU2_9RHOD</name>
<keyword evidence="2" id="KW-0689">Ribosomal protein</keyword>
<dbReference type="Pfam" id="PF01159">
    <property type="entry name" value="Ribosomal_L6e"/>
    <property type="match status" value="1"/>
</dbReference>
<comment type="similarity">
    <text evidence="1">Belongs to the eukaryotic ribosomal protein eL6 family.</text>
</comment>
<dbReference type="EMBL" id="HBGH01017319">
    <property type="protein sequence ID" value="CAD9237495.1"/>
    <property type="molecule type" value="Transcribed_RNA"/>
</dbReference>
<protein>
    <recommendedName>
        <fullName evidence="6">60S ribosomal protein L6</fullName>
    </recommendedName>
</protein>
<evidence type="ECO:0000256" key="3">
    <source>
        <dbReference type="ARBA" id="ARBA00023274"/>
    </source>
</evidence>
<dbReference type="PANTHER" id="PTHR10715">
    <property type="entry name" value="60S RIBOSOMAL PROTEIN L6"/>
    <property type="match status" value="1"/>
</dbReference>
<dbReference type="FunFam" id="2.30.30.30:FF:000014">
    <property type="entry name" value="60S ribosomal protein L6"/>
    <property type="match status" value="1"/>
</dbReference>
<evidence type="ECO:0000313" key="5">
    <source>
        <dbReference type="EMBL" id="CAD9237495.1"/>
    </source>
</evidence>
<dbReference type="GO" id="GO:0003735">
    <property type="term" value="F:structural constituent of ribosome"/>
    <property type="evidence" value="ECO:0007669"/>
    <property type="project" value="InterPro"/>
</dbReference>
<dbReference type="GO" id="GO:0022625">
    <property type="term" value="C:cytosolic large ribosomal subunit"/>
    <property type="evidence" value="ECO:0007669"/>
    <property type="project" value="TreeGrafter"/>
</dbReference>
<gene>
    <name evidence="5" type="ORF">CCAE0312_LOCUS9594</name>
</gene>
<organism evidence="5">
    <name type="scientific">Compsopogon caeruleus</name>
    <dbReference type="NCBI Taxonomy" id="31354"/>
    <lineage>
        <taxon>Eukaryota</taxon>
        <taxon>Rhodophyta</taxon>
        <taxon>Compsopogonophyceae</taxon>
        <taxon>Compsopogonales</taxon>
        <taxon>Compsopogonaceae</taxon>
        <taxon>Compsopogon</taxon>
    </lineage>
</organism>
<evidence type="ECO:0008006" key="6">
    <source>
        <dbReference type="Google" id="ProtNLM"/>
    </source>
</evidence>
<dbReference type="InterPro" id="IPR041997">
    <property type="entry name" value="Ribosomal_eL6_KOW"/>
</dbReference>
<sequence>MVSASRDQRERAKRKASEALKDGSGESENLFYSTRPVRVPRPSRKHVHKPRKFRASLSPGTVVILLAGRHRGKRVVLLRKLEKSGMIVVCGPFSLNGVPLRRMNPSYVVATSTKVDVSTLDVSKYDDAYFERKGGDVTMEVEGAEGEAQKPAYKPSESRVADQKEVDAAITTKLESNPVLKSYLGARFSLSKGQAPHMMKF</sequence>
<dbReference type="GO" id="GO:0003723">
    <property type="term" value="F:RNA binding"/>
    <property type="evidence" value="ECO:0007669"/>
    <property type="project" value="TreeGrafter"/>
</dbReference>
<feature type="region of interest" description="Disordered" evidence="4">
    <location>
        <begin position="1"/>
        <end position="32"/>
    </location>
</feature>
<evidence type="ECO:0000256" key="4">
    <source>
        <dbReference type="SAM" id="MobiDB-lite"/>
    </source>
</evidence>
<feature type="compositionally biased region" description="Basic and acidic residues" evidence="4">
    <location>
        <begin position="1"/>
        <end position="24"/>
    </location>
</feature>
<reference evidence="5" key="1">
    <citation type="submission" date="2021-01" db="EMBL/GenBank/DDBJ databases">
        <authorList>
            <person name="Corre E."/>
            <person name="Pelletier E."/>
            <person name="Niang G."/>
            <person name="Scheremetjew M."/>
            <person name="Finn R."/>
            <person name="Kale V."/>
            <person name="Holt S."/>
            <person name="Cochrane G."/>
            <person name="Meng A."/>
            <person name="Brown T."/>
            <person name="Cohen L."/>
        </authorList>
    </citation>
    <scope>NUCLEOTIDE SEQUENCE</scope>
    <source>
        <strain evidence="5">SAG 36.94</strain>
    </source>
</reference>